<dbReference type="EMBL" id="FR872662">
    <property type="protein sequence ID" value="CCB92151.1"/>
    <property type="molecule type" value="Genomic_DNA"/>
</dbReference>
<evidence type="ECO:0000256" key="1">
    <source>
        <dbReference type="SAM" id="Phobius"/>
    </source>
</evidence>
<protein>
    <submittedName>
        <fullName evidence="2">Uncharacterized protein</fullName>
    </submittedName>
</protein>
<keyword evidence="1" id="KW-0812">Transmembrane</keyword>
<name>F8LF83_9BACT</name>
<dbReference type="AlphaFoldDB" id="F8LF83"/>
<gene>
    <name evidence="2" type="ORF">WCH_CA12860</name>
</gene>
<reference evidence="2" key="1">
    <citation type="submission" date="2011-05" db="EMBL/GenBank/DDBJ databases">
        <title>Unity in variety -- the pan-genome of the Chlamydiae.</title>
        <authorList>
            <person name="Collingro A."/>
            <person name="Tischler P."/>
            <person name="Weinmaier T."/>
            <person name="Penz T."/>
            <person name="Heinz E."/>
            <person name="Brunham R.C."/>
            <person name="Read T.D."/>
            <person name="Bavoil P.M."/>
            <person name="Sachse K."/>
            <person name="Kahane S."/>
            <person name="Friedman M.G."/>
            <person name="Rattei T."/>
            <person name="Myers G.S.A."/>
            <person name="Horn M."/>
        </authorList>
    </citation>
    <scope>NUCLEOTIDE SEQUENCE</scope>
    <source>
        <strain evidence="2">2032/99</strain>
    </source>
</reference>
<accession>F8LF83</accession>
<keyword evidence="1" id="KW-0472">Membrane</keyword>
<sequence length="166" mass="18418">MQRLQIKRKILMSFTPSVSHSHPHTKVEGCYHQEKTKFDFLINVIEKISAIALGIFSAYVNLELFVPFFFAGVCIGVYSYIQDRTLCNQGHLSSSCAHGLLEQLTGVKLPPVISLAANIAVTVCHIDHHATVFVPIIGVSIGAWIGKTVSYYGDLNYRKVSYTEST</sequence>
<organism evidence="2">
    <name type="scientific">Waddlia chondrophila 2032/99</name>
    <dbReference type="NCBI Taxonomy" id="765953"/>
    <lineage>
        <taxon>Bacteria</taxon>
        <taxon>Pseudomonadati</taxon>
        <taxon>Chlamydiota</taxon>
        <taxon>Chlamydiia</taxon>
        <taxon>Parachlamydiales</taxon>
        <taxon>Waddliaceae</taxon>
        <taxon>Waddlia</taxon>
    </lineage>
</organism>
<keyword evidence="1" id="KW-1133">Transmembrane helix</keyword>
<proteinExistence type="predicted"/>
<evidence type="ECO:0000313" key="2">
    <source>
        <dbReference type="EMBL" id="CCB92151.1"/>
    </source>
</evidence>
<feature type="transmembrane region" description="Helical" evidence="1">
    <location>
        <begin position="64"/>
        <end position="81"/>
    </location>
</feature>